<keyword evidence="3" id="KW-1185">Reference proteome</keyword>
<organism evidence="2 3">
    <name type="scientific">Acidovorax soli</name>
    <dbReference type="NCBI Taxonomy" id="592050"/>
    <lineage>
        <taxon>Bacteria</taxon>
        <taxon>Pseudomonadati</taxon>
        <taxon>Pseudomonadota</taxon>
        <taxon>Betaproteobacteria</taxon>
        <taxon>Burkholderiales</taxon>
        <taxon>Comamonadaceae</taxon>
        <taxon>Acidovorax</taxon>
    </lineage>
</organism>
<evidence type="ECO:0000259" key="1">
    <source>
        <dbReference type="Pfam" id="PF13683"/>
    </source>
</evidence>
<dbReference type="Proteomes" id="UP000575083">
    <property type="component" value="Unassembled WGS sequence"/>
</dbReference>
<sequence length="73" mass="8362">MSERANGKAKRFIQSALREWTYGWSYQNSGERTAALASWQHHYDWHRPHSGISGLVPMGRLDPTGNNLLTLHN</sequence>
<reference evidence="2 3" key="1">
    <citation type="submission" date="2020-08" db="EMBL/GenBank/DDBJ databases">
        <title>Functional genomics of gut bacteria from endangered species of beetles.</title>
        <authorList>
            <person name="Carlos-Shanley C."/>
        </authorList>
    </citation>
    <scope>NUCLEOTIDE SEQUENCE [LARGE SCALE GENOMIC DNA]</scope>
    <source>
        <strain evidence="2 3">S00198</strain>
    </source>
</reference>
<proteinExistence type="predicted"/>
<comment type="caution">
    <text evidence="2">The sequence shown here is derived from an EMBL/GenBank/DDBJ whole genome shotgun (WGS) entry which is preliminary data.</text>
</comment>
<name>A0A7X0PC71_9BURK</name>
<evidence type="ECO:0000313" key="2">
    <source>
        <dbReference type="EMBL" id="MBB6558861.1"/>
    </source>
</evidence>
<dbReference type="InterPro" id="IPR001584">
    <property type="entry name" value="Integrase_cat-core"/>
</dbReference>
<accession>A0A7X0PC71</accession>
<dbReference type="Pfam" id="PF13683">
    <property type="entry name" value="rve_3"/>
    <property type="match status" value="1"/>
</dbReference>
<protein>
    <submittedName>
        <fullName evidence="2">Transposase InsO family protein</fullName>
    </submittedName>
</protein>
<dbReference type="AlphaFoldDB" id="A0A7X0PC71"/>
<dbReference type="SUPFAM" id="SSF53098">
    <property type="entry name" value="Ribonuclease H-like"/>
    <property type="match status" value="1"/>
</dbReference>
<dbReference type="GO" id="GO:0015074">
    <property type="term" value="P:DNA integration"/>
    <property type="evidence" value="ECO:0007669"/>
    <property type="project" value="InterPro"/>
</dbReference>
<dbReference type="InterPro" id="IPR012337">
    <property type="entry name" value="RNaseH-like_sf"/>
</dbReference>
<gene>
    <name evidence="2" type="ORF">HNP48_001525</name>
</gene>
<evidence type="ECO:0000313" key="3">
    <source>
        <dbReference type="Proteomes" id="UP000575083"/>
    </source>
</evidence>
<feature type="domain" description="Integrase catalytic" evidence="1">
    <location>
        <begin position="5"/>
        <end position="57"/>
    </location>
</feature>
<dbReference type="EMBL" id="JACHLK010000002">
    <property type="protein sequence ID" value="MBB6558861.1"/>
    <property type="molecule type" value="Genomic_DNA"/>
</dbReference>